<dbReference type="InterPro" id="IPR046348">
    <property type="entry name" value="SIS_dom_sf"/>
</dbReference>
<dbReference type="PANTHER" id="PTHR30514">
    <property type="entry name" value="GLUCOKINASE"/>
    <property type="match status" value="1"/>
</dbReference>
<dbReference type="CDD" id="cd05013">
    <property type="entry name" value="SIS_RpiR"/>
    <property type="match status" value="1"/>
</dbReference>
<feature type="domain" description="HTH rpiR-type" evidence="4">
    <location>
        <begin position="1"/>
        <end position="77"/>
    </location>
</feature>
<dbReference type="Proteomes" id="UP001242903">
    <property type="component" value="Unassembled WGS sequence"/>
</dbReference>
<dbReference type="PANTHER" id="PTHR30514:SF1">
    <property type="entry name" value="HTH-TYPE TRANSCRIPTIONAL REGULATOR HEXR-RELATED"/>
    <property type="match status" value="1"/>
</dbReference>
<dbReference type="EMBL" id="JAUCAQ010000023">
    <property type="protein sequence ID" value="MDM7647244.1"/>
    <property type="molecule type" value="Genomic_DNA"/>
</dbReference>
<proteinExistence type="predicted"/>
<dbReference type="Pfam" id="PF01380">
    <property type="entry name" value="SIS"/>
    <property type="match status" value="1"/>
</dbReference>
<dbReference type="InterPro" id="IPR036388">
    <property type="entry name" value="WH-like_DNA-bd_sf"/>
</dbReference>
<keyword evidence="2" id="KW-0238">DNA-binding</keyword>
<evidence type="ECO:0000313" key="5">
    <source>
        <dbReference type="EMBL" id="MDM7647244.1"/>
    </source>
</evidence>
<keyword evidence="1" id="KW-0805">Transcription regulation</keyword>
<evidence type="ECO:0000256" key="3">
    <source>
        <dbReference type="ARBA" id="ARBA00023163"/>
    </source>
</evidence>
<dbReference type="InterPro" id="IPR047640">
    <property type="entry name" value="RpiR-like"/>
</dbReference>
<dbReference type="InterPro" id="IPR001347">
    <property type="entry name" value="SIS_dom"/>
</dbReference>
<evidence type="ECO:0000313" key="6">
    <source>
        <dbReference type="Proteomes" id="UP001242903"/>
    </source>
</evidence>
<dbReference type="PROSITE" id="PS51071">
    <property type="entry name" value="HTH_RPIR"/>
    <property type="match status" value="2"/>
</dbReference>
<reference evidence="5 6" key="1">
    <citation type="submission" date="2023-06" db="EMBL/GenBank/DDBJ databases">
        <title>Draft Genome Sequences of lactic acid bacteria strains isolated from fermented milk products.</title>
        <authorList>
            <person name="Elcheninov A.G."/>
            <person name="Klyukina A."/>
            <person name="Zayulina K.S."/>
            <person name="Gavirova L.A."/>
            <person name="Shcherbakova P.A."/>
            <person name="Shestakov A.I."/>
            <person name="Kublanov I.V."/>
            <person name="Kochetkova T.V."/>
        </authorList>
    </citation>
    <scope>NUCLEOTIDE SEQUENCE [LARGE SCALE GENOMIC DNA]</scope>
    <source>
        <strain evidence="5 6">TOM.81</strain>
    </source>
</reference>
<dbReference type="InterPro" id="IPR009057">
    <property type="entry name" value="Homeodomain-like_sf"/>
</dbReference>
<dbReference type="SUPFAM" id="SSF53697">
    <property type="entry name" value="SIS domain"/>
    <property type="match status" value="1"/>
</dbReference>
<name>A0ABT7S2V7_9LACO</name>
<evidence type="ECO:0000259" key="4">
    <source>
        <dbReference type="PROSITE" id="PS51071"/>
    </source>
</evidence>
<sequence>MSILNRFEKSKILLSNSELSIFEQIWTNLANLQGKTLTEMTDAMHISRQSFLRIAKKLGYKDSNEFLLDLNRQTVFADITTTAMVQPSVLEQNIHHIINHFDTSQIKKIIDSVEKSERIFLIATGKAQRNQANILSKILIKHGYFVVQIYDLFEVEEIKNNMHNTDLVIVLTRTGTSNDLLNAVRSINQTNARIITVTSLRSNPISNWSNFTVFVNTQKIDGNVYELNSLFYGLFELIDFYLTDDSITKQTKDKQELVQNLLSNYMVSTNDHLSINDKELLLNFIQSPDLVFTSISNISQKLNVSTTTLFRLSKALGFKGFKEFRSSIGLEIRDFLPNSNQYDSYQTLIKNFNQSVNDIMSTDFSIAHKLISKGRLQESSEHRMFLKDFSW</sequence>
<protein>
    <submittedName>
        <fullName evidence="5">SIS domain-containing protein</fullName>
    </submittedName>
</protein>
<dbReference type="Pfam" id="PF01418">
    <property type="entry name" value="HTH_6"/>
    <property type="match status" value="1"/>
</dbReference>
<dbReference type="Gene3D" id="3.40.50.10490">
    <property type="entry name" value="Glucose-6-phosphate isomerase like protein, domain 1"/>
    <property type="match status" value="1"/>
</dbReference>
<comment type="caution">
    <text evidence="5">The sequence shown here is derived from an EMBL/GenBank/DDBJ whole genome shotgun (WGS) entry which is preliminary data.</text>
</comment>
<dbReference type="InterPro" id="IPR000281">
    <property type="entry name" value="HTH_RpiR"/>
</dbReference>
<organism evidence="5 6">
    <name type="scientific">Leuconostoc falkenbergense</name>
    <dbReference type="NCBI Taxonomy" id="2766470"/>
    <lineage>
        <taxon>Bacteria</taxon>
        <taxon>Bacillati</taxon>
        <taxon>Bacillota</taxon>
        <taxon>Bacilli</taxon>
        <taxon>Lactobacillales</taxon>
        <taxon>Lactobacillaceae</taxon>
        <taxon>Leuconostoc</taxon>
    </lineage>
</organism>
<dbReference type="SUPFAM" id="SSF46689">
    <property type="entry name" value="Homeodomain-like"/>
    <property type="match status" value="2"/>
</dbReference>
<evidence type="ECO:0000256" key="1">
    <source>
        <dbReference type="ARBA" id="ARBA00023015"/>
    </source>
</evidence>
<feature type="domain" description="HTH rpiR-type" evidence="4">
    <location>
        <begin position="260"/>
        <end position="335"/>
    </location>
</feature>
<accession>A0ABT7S2V7</accession>
<dbReference type="InterPro" id="IPR035472">
    <property type="entry name" value="RpiR-like_SIS"/>
</dbReference>
<dbReference type="RefSeq" id="WP_289457031.1">
    <property type="nucleotide sequence ID" value="NZ_JAUCAQ010000023.1"/>
</dbReference>
<keyword evidence="3" id="KW-0804">Transcription</keyword>
<keyword evidence="6" id="KW-1185">Reference proteome</keyword>
<dbReference type="Gene3D" id="1.10.10.10">
    <property type="entry name" value="Winged helix-like DNA-binding domain superfamily/Winged helix DNA-binding domain"/>
    <property type="match status" value="2"/>
</dbReference>
<gene>
    <name evidence="5" type="ORF">QUE93_09480</name>
</gene>
<evidence type="ECO:0000256" key="2">
    <source>
        <dbReference type="ARBA" id="ARBA00023125"/>
    </source>
</evidence>